<dbReference type="RefSeq" id="WP_217965885.1">
    <property type="nucleotide sequence ID" value="NZ_JAHTBN010000009.1"/>
</dbReference>
<proteinExistence type="inferred from homology"/>
<keyword evidence="5 7" id="KW-1133">Transmembrane helix</keyword>
<feature type="transmembrane region" description="Helical" evidence="7">
    <location>
        <begin position="193"/>
        <end position="215"/>
    </location>
</feature>
<comment type="caution">
    <text evidence="10">The sequence shown here is derived from an EMBL/GenBank/DDBJ whole genome shotgun (WGS) entry which is preliminary data.</text>
</comment>
<protein>
    <submittedName>
        <fullName evidence="10">ABC transporter permease</fullName>
    </submittedName>
</protein>
<feature type="transmembrane region" description="Helical" evidence="7">
    <location>
        <begin position="287"/>
        <end position="307"/>
    </location>
</feature>
<evidence type="ECO:0000256" key="3">
    <source>
        <dbReference type="ARBA" id="ARBA00022475"/>
    </source>
</evidence>
<evidence type="ECO:0000259" key="9">
    <source>
        <dbReference type="PROSITE" id="PS50928"/>
    </source>
</evidence>
<evidence type="ECO:0000256" key="6">
    <source>
        <dbReference type="ARBA" id="ARBA00023136"/>
    </source>
</evidence>
<feature type="transmembrane region" description="Helical" evidence="7">
    <location>
        <begin position="245"/>
        <end position="267"/>
    </location>
</feature>
<comment type="similarity">
    <text evidence="7">Belongs to the binding-protein-dependent transport system permease family.</text>
</comment>
<feature type="transmembrane region" description="Helical" evidence="7">
    <location>
        <begin position="134"/>
        <end position="153"/>
    </location>
</feature>
<dbReference type="Pfam" id="PF00528">
    <property type="entry name" value="BPD_transp_1"/>
    <property type="match status" value="1"/>
</dbReference>
<evidence type="ECO:0000256" key="7">
    <source>
        <dbReference type="RuleBase" id="RU363032"/>
    </source>
</evidence>
<organism evidence="10 11">
    <name type="scientific">Candidimonas humi</name>
    <dbReference type="NCBI Taxonomy" id="683355"/>
    <lineage>
        <taxon>Bacteria</taxon>
        <taxon>Pseudomonadati</taxon>
        <taxon>Pseudomonadota</taxon>
        <taxon>Betaproteobacteria</taxon>
        <taxon>Burkholderiales</taxon>
        <taxon>Alcaligenaceae</taxon>
        <taxon>Candidimonas</taxon>
    </lineage>
</organism>
<feature type="compositionally biased region" description="Low complexity" evidence="8">
    <location>
        <begin position="45"/>
        <end position="60"/>
    </location>
</feature>
<evidence type="ECO:0000256" key="2">
    <source>
        <dbReference type="ARBA" id="ARBA00022448"/>
    </source>
</evidence>
<feature type="region of interest" description="Disordered" evidence="8">
    <location>
        <begin position="41"/>
        <end position="66"/>
    </location>
</feature>
<evidence type="ECO:0000256" key="4">
    <source>
        <dbReference type="ARBA" id="ARBA00022692"/>
    </source>
</evidence>
<sequence length="323" mass="33563">MNAIASRAGSGVAGTVRAAGAPDVGQVTNIASTSDAANAGHADRGAVASGPGATAGGPRPAGRERKGINGPLVTSIGLVVLVVVWDLSVRLLHVPRYILPSPESVAYALWSGLAVAPDNPVGYYLPLWSTFSNAALGFLIGTMTGLVLGSLMAESRSVEKLLMPYAFALQSLPKVAIAPLVVIWLGFGDGSKIAIAALLAFFPVLINSFSGLRSVEPERIDLMKSMSASPMETYRLVKLPGAAPYIFAGLDMAVVYALLGTIVAEFLGAQQGMGVVITQAQAVTDVAGVFAALIILGAMGIALHAVVHRIERRVVHWTERNKK</sequence>
<dbReference type="PANTHER" id="PTHR30151">
    <property type="entry name" value="ALKANE SULFONATE ABC TRANSPORTER-RELATED, MEMBRANE SUBUNIT"/>
    <property type="match status" value="1"/>
</dbReference>
<feature type="domain" description="ABC transmembrane type-1" evidence="9">
    <location>
        <begin position="127"/>
        <end position="307"/>
    </location>
</feature>
<dbReference type="PROSITE" id="PS50928">
    <property type="entry name" value="ABC_TM1"/>
    <property type="match status" value="1"/>
</dbReference>
<comment type="subcellular location">
    <subcellularLocation>
        <location evidence="1 7">Cell membrane</location>
        <topology evidence="1 7">Multi-pass membrane protein</topology>
    </subcellularLocation>
</comment>
<keyword evidence="6 7" id="KW-0472">Membrane</keyword>
<reference evidence="11" key="1">
    <citation type="journal article" date="2019" name="Int. J. Syst. Evol. Microbiol.">
        <title>The Global Catalogue of Microorganisms (GCM) 10K type strain sequencing project: providing services to taxonomists for standard genome sequencing and annotation.</title>
        <authorList>
            <consortium name="The Broad Institute Genomics Platform"/>
            <consortium name="The Broad Institute Genome Sequencing Center for Infectious Disease"/>
            <person name="Wu L."/>
            <person name="Ma J."/>
        </authorList>
    </citation>
    <scope>NUCLEOTIDE SEQUENCE [LARGE SCALE GENOMIC DNA]</scope>
    <source>
        <strain evidence="11">LMG 24813</strain>
    </source>
</reference>
<evidence type="ECO:0000256" key="1">
    <source>
        <dbReference type="ARBA" id="ARBA00004651"/>
    </source>
</evidence>
<feature type="transmembrane region" description="Helical" evidence="7">
    <location>
        <begin position="72"/>
        <end position="92"/>
    </location>
</feature>
<keyword evidence="3" id="KW-1003">Cell membrane</keyword>
<evidence type="ECO:0000256" key="5">
    <source>
        <dbReference type="ARBA" id="ARBA00022989"/>
    </source>
</evidence>
<gene>
    <name evidence="10" type="ORF">ACFOY1_15915</name>
</gene>
<dbReference type="EMBL" id="JBHSBV010000005">
    <property type="protein sequence ID" value="MFC4202442.1"/>
    <property type="molecule type" value="Genomic_DNA"/>
</dbReference>
<evidence type="ECO:0000256" key="8">
    <source>
        <dbReference type="SAM" id="MobiDB-lite"/>
    </source>
</evidence>
<feature type="transmembrane region" description="Helical" evidence="7">
    <location>
        <begin position="165"/>
        <end position="187"/>
    </location>
</feature>
<name>A0ABV8P227_9BURK</name>
<keyword evidence="2 7" id="KW-0813">Transport</keyword>
<keyword evidence="4 7" id="KW-0812">Transmembrane</keyword>
<keyword evidence="11" id="KW-1185">Reference proteome</keyword>
<accession>A0ABV8P227</accession>
<dbReference type="PANTHER" id="PTHR30151:SF20">
    <property type="entry name" value="ABC TRANSPORTER PERMEASE PROTEIN HI_0355-RELATED"/>
    <property type="match status" value="1"/>
</dbReference>
<dbReference type="CDD" id="cd06261">
    <property type="entry name" value="TM_PBP2"/>
    <property type="match status" value="1"/>
</dbReference>
<dbReference type="InterPro" id="IPR000515">
    <property type="entry name" value="MetI-like"/>
</dbReference>
<dbReference type="Proteomes" id="UP001595848">
    <property type="component" value="Unassembled WGS sequence"/>
</dbReference>
<evidence type="ECO:0000313" key="11">
    <source>
        <dbReference type="Proteomes" id="UP001595848"/>
    </source>
</evidence>
<evidence type="ECO:0000313" key="10">
    <source>
        <dbReference type="EMBL" id="MFC4202442.1"/>
    </source>
</evidence>